<evidence type="ECO:0000313" key="2">
    <source>
        <dbReference type="EMBL" id="MDT0551819.1"/>
    </source>
</evidence>
<comment type="similarity">
    <text evidence="1">Belongs to the outer membrane factor (OMF) (TC 1.B.17) family.</text>
</comment>
<reference evidence="2 3" key="1">
    <citation type="submission" date="2023-09" db="EMBL/GenBank/DDBJ databases">
        <authorList>
            <person name="Rey-Velasco X."/>
        </authorList>
    </citation>
    <scope>NUCLEOTIDE SEQUENCE [LARGE SCALE GENOMIC DNA]</scope>
    <source>
        <strain evidence="2 3">P050</strain>
    </source>
</reference>
<dbReference type="Proteomes" id="UP001252186">
    <property type="component" value="Unassembled WGS sequence"/>
</dbReference>
<organism evidence="2 3">
    <name type="scientific">Urechidicola vernalis</name>
    <dbReference type="NCBI Taxonomy" id="3075600"/>
    <lineage>
        <taxon>Bacteria</taxon>
        <taxon>Pseudomonadati</taxon>
        <taxon>Bacteroidota</taxon>
        <taxon>Flavobacteriia</taxon>
        <taxon>Flavobacteriales</taxon>
        <taxon>Flavobacteriaceae</taxon>
        <taxon>Urechidicola</taxon>
    </lineage>
</organism>
<accession>A0ABU2Y2F4</accession>
<name>A0ABU2Y2F4_9FLAO</name>
<dbReference type="EMBL" id="JAVRHV010000001">
    <property type="protein sequence ID" value="MDT0551819.1"/>
    <property type="molecule type" value="Genomic_DNA"/>
</dbReference>
<dbReference type="InterPro" id="IPR010131">
    <property type="entry name" value="MdtP/NodT-like"/>
</dbReference>
<evidence type="ECO:0000256" key="1">
    <source>
        <dbReference type="ARBA" id="ARBA00007613"/>
    </source>
</evidence>
<evidence type="ECO:0000313" key="3">
    <source>
        <dbReference type="Proteomes" id="UP001252186"/>
    </source>
</evidence>
<sequence>MKINNPYIQKNFILILCTLFFTLSVKSQELQRLIEEALANNPEIQQFEMQFTIATEKVNEVNTIPNTEFSTGYFVSEPETRTGAQKAKFSVKQMLPWFGGISARENYATALSDAKYEDVVIAKRKLIASVSQSYYNLITIKDKQDILVINIDLLDTYEALALTSVEVGTASAVDVLKLQMRQNEMEQLQQILEQNYNAEQSLLNNLLNRTTSTNIVLTQELEIPFQDEITNSEDLVVHPELTKYDKIYHSVEQSELLNQKDAAPMIGFGLDYVIVQERPDMNFNDNGKDIFMPMVSLSIPVFNKKYNSKTKQNKLKQEEISFQKQDRKNKLKTALDKAISERNSAKISFNTQTKNLVQANNAEDILMKGYESGMLDFTQVLDIQELQLKFQMNQIEATKNYFIQSSIINYLSHHRND</sequence>
<dbReference type="Gene3D" id="1.20.1600.10">
    <property type="entry name" value="Outer membrane efflux proteins (OEP)"/>
    <property type="match status" value="1"/>
</dbReference>
<dbReference type="Pfam" id="PF02321">
    <property type="entry name" value="OEP"/>
    <property type="match status" value="1"/>
</dbReference>
<dbReference type="RefSeq" id="WP_311591625.1">
    <property type="nucleotide sequence ID" value="NZ_JAVRHV010000001.1"/>
</dbReference>
<comment type="caution">
    <text evidence="2">The sequence shown here is derived from an EMBL/GenBank/DDBJ whole genome shotgun (WGS) entry which is preliminary data.</text>
</comment>
<dbReference type="PANTHER" id="PTHR30203">
    <property type="entry name" value="OUTER MEMBRANE CATION EFFLUX PROTEIN"/>
    <property type="match status" value="1"/>
</dbReference>
<proteinExistence type="inferred from homology"/>
<dbReference type="InterPro" id="IPR003423">
    <property type="entry name" value="OMP_efflux"/>
</dbReference>
<gene>
    <name evidence="2" type="ORF">RM519_01055</name>
</gene>
<keyword evidence="3" id="KW-1185">Reference proteome</keyword>
<dbReference type="SUPFAM" id="SSF56954">
    <property type="entry name" value="Outer membrane efflux proteins (OEP)"/>
    <property type="match status" value="1"/>
</dbReference>
<protein>
    <submittedName>
        <fullName evidence="2">TolC family protein</fullName>
    </submittedName>
</protein>